<proteinExistence type="predicted"/>
<comment type="caution">
    <text evidence="2">The sequence shown here is derived from an EMBL/GenBank/DDBJ whole genome shotgun (WGS) entry which is preliminary data.</text>
</comment>
<feature type="region of interest" description="Disordered" evidence="1">
    <location>
        <begin position="17"/>
        <end position="43"/>
    </location>
</feature>
<protein>
    <submittedName>
        <fullName evidence="2">Uncharacterized protein</fullName>
    </submittedName>
</protein>
<accession>A0A0W8FSK1</accession>
<organism evidence="2">
    <name type="scientific">hydrocarbon metagenome</name>
    <dbReference type="NCBI Taxonomy" id="938273"/>
    <lineage>
        <taxon>unclassified sequences</taxon>
        <taxon>metagenomes</taxon>
        <taxon>ecological metagenomes</taxon>
    </lineage>
</organism>
<gene>
    <name evidence="2" type="ORF">ASZ90_006960</name>
</gene>
<evidence type="ECO:0000256" key="1">
    <source>
        <dbReference type="SAM" id="MobiDB-lite"/>
    </source>
</evidence>
<evidence type="ECO:0000313" key="2">
    <source>
        <dbReference type="EMBL" id="KUG23299.1"/>
    </source>
</evidence>
<sequence>MTIKATLQEMIHQIGNEAKKQPFADHQRYKRQTDITGKKTQDV</sequence>
<reference evidence="2" key="1">
    <citation type="journal article" date="2015" name="Proc. Natl. Acad. Sci. U.S.A.">
        <title>Networks of energetic and metabolic interactions define dynamics in microbial communities.</title>
        <authorList>
            <person name="Embree M."/>
            <person name="Liu J.K."/>
            <person name="Al-Bassam M.M."/>
            <person name="Zengler K."/>
        </authorList>
    </citation>
    <scope>NUCLEOTIDE SEQUENCE</scope>
</reference>
<dbReference type="EMBL" id="LNQE01000914">
    <property type="protein sequence ID" value="KUG23299.1"/>
    <property type="molecule type" value="Genomic_DNA"/>
</dbReference>
<name>A0A0W8FSK1_9ZZZZ</name>
<dbReference type="AlphaFoldDB" id="A0A0W8FSK1"/>